<dbReference type="PROSITE" id="PS01295">
    <property type="entry name" value="ISPD"/>
    <property type="match status" value="1"/>
</dbReference>
<dbReference type="STRING" id="1265313.HRUBRA_00239"/>
<feature type="site" description="Positions MEP for the nucleophilic attack" evidence="7">
    <location>
        <position position="207"/>
    </location>
</feature>
<dbReference type="InterPro" id="IPR029044">
    <property type="entry name" value="Nucleotide-diphossugar_trans"/>
</dbReference>
<evidence type="ECO:0000313" key="9">
    <source>
        <dbReference type="Proteomes" id="UP000029640"/>
    </source>
</evidence>
<dbReference type="eggNOG" id="COG1211">
    <property type="taxonomic scope" value="Bacteria"/>
</dbReference>
<keyword evidence="4 7" id="KW-0808">Transferase</keyword>
<keyword evidence="6 7" id="KW-0414">Isoprene biosynthesis</keyword>
<gene>
    <name evidence="7" type="primary">ispD</name>
    <name evidence="8" type="ORF">HRUBRA_00239</name>
</gene>
<comment type="caution">
    <text evidence="8">The sequence shown here is derived from an EMBL/GenBank/DDBJ whole genome shotgun (WGS) entry which is preliminary data.</text>
</comment>
<sequence>MNCWGVIPAAGIGSRLGAAVPKQYLEIAGRTLLEHSLRALFADARVKGVAVALRAGDERAAALACLQDPRVLRVEGGAERADSVAAGLAALGERAAEDDWVLVHDAARPCLDAKSLGALIDAVAAGGSGAILAQPVSDTVKRSDDGNTVAATVDRRSLWLAQTPQLFRLGELTRALAGAGAVTDEASAMEAAGHPVGLVPGPRTNFKVTTADDLLLARCLLAAGENS</sequence>
<comment type="function">
    <text evidence="7">Catalyzes the formation of 4-diphosphocytidyl-2-C-methyl-D-erythritol from CTP and 2-C-methyl-D-erythritol 4-phosphate (MEP).</text>
</comment>
<dbReference type="InterPro" id="IPR034683">
    <property type="entry name" value="IspD/TarI"/>
</dbReference>
<dbReference type="Pfam" id="PF01128">
    <property type="entry name" value="IspD"/>
    <property type="match status" value="1"/>
</dbReference>
<keyword evidence="9" id="KW-1185">Reference proteome</keyword>
<dbReference type="EMBL" id="AUVB01000012">
    <property type="protein sequence ID" value="KGE05037.1"/>
    <property type="molecule type" value="Genomic_DNA"/>
</dbReference>
<dbReference type="NCBIfam" id="TIGR00453">
    <property type="entry name" value="ispD"/>
    <property type="match status" value="1"/>
</dbReference>
<accession>A0A095VUB5</accession>
<dbReference type="InterPro" id="IPR001228">
    <property type="entry name" value="IspD"/>
</dbReference>
<dbReference type="PATRIC" id="fig|1265313.6.peg.239"/>
<dbReference type="GO" id="GO:0019288">
    <property type="term" value="P:isopentenyl diphosphate biosynthetic process, methylerythritol 4-phosphate pathway"/>
    <property type="evidence" value="ECO:0007669"/>
    <property type="project" value="UniProtKB-UniRule"/>
</dbReference>
<evidence type="ECO:0000256" key="5">
    <source>
        <dbReference type="ARBA" id="ARBA00022695"/>
    </source>
</evidence>
<dbReference type="AlphaFoldDB" id="A0A095VUB5"/>
<keyword evidence="5 7" id="KW-0548">Nucleotidyltransferase</keyword>
<dbReference type="EC" id="2.7.7.60" evidence="7"/>
<protein>
    <recommendedName>
        <fullName evidence="7">2-C-methyl-D-erythritol 4-phosphate cytidylyltransferase</fullName>
        <ecNumber evidence="7">2.7.7.60</ecNumber>
    </recommendedName>
    <alternativeName>
        <fullName evidence="7">4-diphosphocytidyl-2C-methyl-D-erythritol synthase</fullName>
    </alternativeName>
    <alternativeName>
        <fullName evidence="7">MEP cytidylyltransferase</fullName>
        <shortName evidence="7">MCT</shortName>
    </alternativeName>
</protein>
<dbReference type="HAMAP" id="MF_00108">
    <property type="entry name" value="IspD"/>
    <property type="match status" value="1"/>
</dbReference>
<comment type="pathway">
    <text evidence="2 7">Isoprenoid biosynthesis; isopentenyl diphosphate biosynthesis via DXP pathway; isopentenyl diphosphate from 1-deoxy-D-xylulose 5-phosphate: step 2/6.</text>
</comment>
<dbReference type="Gene3D" id="3.90.550.10">
    <property type="entry name" value="Spore Coat Polysaccharide Biosynthesis Protein SpsA, Chain A"/>
    <property type="match status" value="1"/>
</dbReference>
<evidence type="ECO:0000256" key="1">
    <source>
        <dbReference type="ARBA" id="ARBA00001282"/>
    </source>
</evidence>
<evidence type="ECO:0000256" key="7">
    <source>
        <dbReference type="HAMAP-Rule" id="MF_00108"/>
    </source>
</evidence>
<dbReference type="InterPro" id="IPR018294">
    <property type="entry name" value="ISPD_synthase_CS"/>
</dbReference>
<dbReference type="FunFam" id="3.90.550.10:FF:000003">
    <property type="entry name" value="2-C-methyl-D-erythritol 4-phosphate cytidylyltransferase"/>
    <property type="match status" value="1"/>
</dbReference>
<dbReference type="Proteomes" id="UP000029640">
    <property type="component" value="Unassembled WGS sequence"/>
</dbReference>
<dbReference type="UniPathway" id="UPA00056">
    <property type="reaction ID" value="UER00093"/>
</dbReference>
<dbReference type="GO" id="GO:0050518">
    <property type="term" value="F:2-C-methyl-D-erythritol 4-phosphate cytidylyltransferase activity"/>
    <property type="evidence" value="ECO:0007669"/>
    <property type="project" value="UniProtKB-UniRule"/>
</dbReference>
<proteinExistence type="inferred from homology"/>
<evidence type="ECO:0000256" key="3">
    <source>
        <dbReference type="ARBA" id="ARBA00009789"/>
    </source>
</evidence>
<reference evidence="8 9" key="1">
    <citation type="journal article" date="2014" name="Genome Announc.">
        <title>Genome Sequence of Gammaproteobacterial Pseudohaliea rubra Type Strain DSM 19751, Isolated from Coastal Seawater of the Mediterranean Sea.</title>
        <authorList>
            <person name="Spring S."/>
            <person name="Fiebig A."/>
            <person name="Riedel T."/>
            <person name="Goker M."/>
            <person name="Klenk H.P."/>
        </authorList>
    </citation>
    <scope>NUCLEOTIDE SEQUENCE [LARGE SCALE GENOMIC DNA]</scope>
    <source>
        <strain evidence="8 9">DSM 19751</strain>
    </source>
</reference>
<evidence type="ECO:0000256" key="6">
    <source>
        <dbReference type="ARBA" id="ARBA00023229"/>
    </source>
</evidence>
<dbReference type="InterPro" id="IPR050088">
    <property type="entry name" value="IspD/TarI_cytidylyltransf_bact"/>
</dbReference>
<dbReference type="CDD" id="cd02516">
    <property type="entry name" value="CDP-ME_synthetase"/>
    <property type="match status" value="1"/>
</dbReference>
<evidence type="ECO:0000256" key="2">
    <source>
        <dbReference type="ARBA" id="ARBA00004787"/>
    </source>
</evidence>
<dbReference type="RefSeq" id="WP_035514265.1">
    <property type="nucleotide sequence ID" value="NZ_KN234748.1"/>
</dbReference>
<dbReference type="PANTHER" id="PTHR32125:SF4">
    <property type="entry name" value="2-C-METHYL-D-ERYTHRITOL 4-PHOSPHATE CYTIDYLYLTRANSFERASE, CHLOROPLASTIC"/>
    <property type="match status" value="1"/>
</dbReference>
<name>A0A095VUB5_9GAMM</name>
<comment type="similarity">
    <text evidence="3 7">Belongs to the IspD/TarI cytidylyltransferase family. IspD subfamily.</text>
</comment>
<dbReference type="SUPFAM" id="SSF53448">
    <property type="entry name" value="Nucleotide-diphospho-sugar transferases"/>
    <property type="match status" value="1"/>
</dbReference>
<dbReference type="PANTHER" id="PTHR32125">
    <property type="entry name" value="2-C-METHYL-D-ERYTHRITOL 4-PHOSPHATE CYTIDYLYLTRANSFERASE, CHLOROPLASTIC"/>
    <property type="match status" value="1"/>
</dbReference>
<feature type="site" description="Positions MEP for the nucleophilic attack" evidence="7">
    <location>
        <position position="155"/>
    </location>
</feature>
<feature type="site" description="Transition state stabilizer" evidence="7">
    <location>
        <position position="15"/>
    </location>
</feature>
<evidence type="ECO:0000313" key="8">
    <source>
        <dbReference type="EMBL" id="KGE05037.1"/>
    </source>
</evidence>
<comment type="catalytic activity">
    <reaction evidence="1 7">
        <text>2-C-methyl-D-erythritol 4-phosphate + CTP + H(+) = 4-CDP-2-C-methyl-D-erythritol + diphosphate</text>
        <dbReference type="Rhea" id="RHEA:13429"/>
        <dbReference type="ChEBI" id="CHEBI:15378"/>
        <dbReference type="ChEBI" id="CHEBI:33019"/>
        <dbReference type="ChEBI" id="CHEBI:37563"/>
        <dbReference type="ChEBI" id="CHEBI:57823"/>
        <dbReference type="ChEBI" id="CHEBI:58262"/>
        <dbReference type="EC" id="2.7.7.60"/>
    </reaction>
</comment>
<feature type="site" description="Transition state stabilizer" evidence="7">
    <location>
        <position position="22"/>
    </location>
</feature>
<organism evidence="8 9">
    <name type="scientific">Pseudohaliea rubra DSM 19751</name>
    <dbReference type="NCBI Taxonomy" id="1265313"/>
    <lineage>
        <taxon>Bacteria</taxon>
        <taxon>Pseudomonadati</taxon>
        <taxon>Pseudomonadota</taxon>
        <taxon>Gammaproteobacteria</taxon>
        <taxon>Cellvibrionales</taxon>
        <taxon>Halieaceae</taxon>
        <taxon>Pseudohaliea</taxon>
    </lineage>
</organism>
<dbReference type="OrthoDB" id="9806837at2"/>
<evidence type="ECO:0000256" key="4">
    <source>
        <dbReference type="ARBA" id="ARBA00022679"/>
    </source>
</evidence>
<dbReference type="HOGENOM" id="CLU_061281_3_1_6"/>